<comment type="caution">
    <text evidence="3">The sequence shown here is derived from an EMBL/GenBank/DDBJ whole genome shotgun (WGS) entry which is preliminary data.</text>
</comment>
<dbReference type="SUPFAM" id="SSF52402">
    <property type="entry name" value="Adenine nucleotide alpha hydrolases-like"/>
    <property type="match status" value="1"/>
</dbReference>
<comment type="similarity">
    <text evidence="1">Belongs to the universal stress protein A family.</text>
</comment>
<dbReference type="AlphaFoldDB" id="A0A101SUY8"/>
<dbReference type="InterPro" id="IPR006016">
    <property type="entry name" value="UspA"/>
</dbReference>
<keyword evidence="4" id="KW-1185">Reference proteome</keyword>
<dbReference type="PRINTS" id="PR01438">
    <property type="entry name" value="UNVRSLSTRESS"/>
</dbReference>
<dbReference type="Gene3D" id="3.40.50.620">
    <property type="entry name" value="HUPs"/>
    <property type="match status" value="1"/>
</dbReference>
<protein>
    <recommendedName>
        <fullName evidence="2">UspA domain-containing protein</fullName>
    </recommendedName>
</protein>
<accession>A0A101SUY8</accession>
<reference evidence="3 4" key="1">
    <citation type="submission" date="2015-10" db="EMBL/GenBank/DDBJ databases">
        <title>Draft genome sequence of Streptomyces bungoensis DSM 41781, type strain for the species Streptomyces bungoensis.</title>
        <authorList>
            <person name="Ruckert C."/>
            <person name="Winkler A."/>
            <person name="Kalinowski J."/>
            <person name="Kampfer P."/>
            <person name="Glaeser S."/>
        </authorList>
    </citation>
    <scope>NUCLEOTIDE SEQUENCE [LARGE SCALE GENOMIC DNA]</scope>
    <source>
        <strain evidence="3 4">DSM 41781</strain>
    </source>
</reference>
<dbReference type="PANTHER" id="PTHR46553">
    <property type="entry name" value="ADENINE NUCLEOTIDE ALPHA HYDROLASES-LIKE SUPERFAMILY PROTEIN"/>
    <property type="match status" value="1"/>
</dbReference>
<gene>
    <name evidence="3" type="ORF">AQJ66_25590</name>
</gene>
<dbReference type="Proteomes" id="UP000053024">
    <property type="component" value="Unassembled WGS sequence"/>
</dbReference>
<evidence type="ECO:0000256" key="1">
    <source>
        <dbReference type="ARBA" id="ARBA00008791"/>
    </source>
</evidence>
<dbReference type="RefSeq" id="WP_061926712.1">
    <property type="nucleotide sequence ID" value="NZ_JBEYBH010000002.1"/>
</dbReference>
<dbReference type="PANTHER" id="PTHR46553:SF3">
    <property type="entry name" value="ADENINE NUCLEOTIDE ALPHA HYDROLASES-LIKE SUPERFAMILY PROTEIN"/>
    <property type="match status" value="1"/>
</dbReference>
<feature type="domain" description="UspA" evidence="2">
    <location>
        <begin position="10"/>
        <end position="143"/>
    </location>
</feature>
<proteinExistence type="inferred from homology"/>
<dbReference type="Pfam" id="PF00582">
    <property type="entry name" value="Usp"/>
    <property type="match status" value="1"/>
</dbReference>
<dbReference type="OrthoDB" id="6174426at2"/>
<dbReference type="STRING" id="285568.AQJ66_25590"/>
<dbReference type="EMBL" id="LMWX01000047">
    <property type="protein sequence ID" value="KUN80526.1"/>
    <property type="molecule type" value="Genomic_DNA"/>
</dbReference>
<name>A0A101SUY8_9ACTN</name>
<evidence type="ECO:0000259" key="2">
    <source>
        <dbReference type="Pfam" id="PF00582"/>
    </source>
</evidence>
<evidence type="ECO:0000313" key="4">
    <source>
        <dbReference type="Proteomes" id="UP000053024"/>
    </source>
</evidence>
<sequence length="154" mass="15814">MNDGQAAAPRIVVGVDGSEPSEAALRWAVGQAGLIGAVVEAVLAWEYPRWYGMGVVVSGFDFESNAATVLSQALDEALEPGVPAGIRRRVVFGHPAEALLEASRGAELLVVGNRGHGGFTEALLGSVTQHVVQHAPCPVVVVRKPGQTDGPGGG</sequence>
<dbReference type="InterPro" id="IPR014729">
    <property type="entry name" value="Rossmann-like_a/b/a_fold"/>
</dbReference>
<dbReference type="CDD" id="cd00293">
    <property type="entry name" value="USP-like"/>
    <property type="match status" value="1"/>
</dbReference>
<dbReference type="InterPro" id="IPR006015">
    <property type="entry name" value="Universal_stress_UspA"/>
</dbReference>
<evidence type="ECO:0000313" key="3">
    <source>
        <dbReference type="EMBL" id="KUN80526.1"/>
    </source>
</evidence>
<organism evidence="3 4">
    <name type="scientific">Streptomyces bungoensis</name>
    <dbReference type="NCBI Taxonomy" id="285568"/>
    <lineage>
        <taxon>Bacteria</taxon>
        <taxon>Bacillati</taxon>
        <taxon>Actinomycetota</taxon>
        <taxon>Actinomycetes</taxon>
        <taxon>Kitasatosporales</taxon>
        <taxon>Streptomycetaceae</taxon>
        <taxon>Streptomyces</taxon>
    </lineage>
</organism>